<dbReference type="Proteomes" id="UP001230051">
    <property type="component" value="Unassembled WGS sequence"/>
</dbReference>
<evidence type="ECO:0000256" key="34">
    <source>
        <dbReference type="ARBA" id="ARBA00040834"/>
    </source>
</evidence>
<comment type="caution">
    <text evidence="41">The sequence shown here is derived from an EMBL/GenBank/DDBJ whole genome shotgun (WGS) entry which is preliminary data.</text>
</comment>
<feature type="transmembrane region" description="Helical" evidence="40">
    <location>
        <begin position="220"/>
        <end position="241"/>
    </location>
</feature>
<keyword evidence="42" id="KW-1185">Reference proteome</keyword>
<evidence type="ECO:0000256" key="4">
    <source>
        <dbReference type="ARBA" id="ARBA00004174"/>
    </source>
</evidence>
<dbReference type="PANTHER" id="PTHR24302:SF47">
    <property type="entry name" value="CYTOCHROME P450"/>
    <property type="match status" value="1"/>
</dbReference>
<comment type="subunit">
    <text evidence="8">Monomer.</text>
</comment>
<comment type="catalytic activity">
    <reaction evidence="32">
        <text>prostaglandin H2 = thromboxane A2</text>
        <dbReference type="Rhea" id="RHEA:17137"/>
        <dbReference type="ChEBI" id="CHEBI:57405"/>
        <dbReference type="ChEBI" id="CHEBI:57445"/>
        <dbReference type="EC" id="5.3.99.5"/>
    </reaction>
    <physiologicalReaction direction="left-to-right" evidence="32">
        <dbReference type="Rhea" id="RHEA:17138"/>
    </physiologicalReaction>
</comment>
<keyword evidence="27" id="KW-0413">Isomerase</keyword>
<keyword evidence="23 39" id="KW-0503">Monooxygenase</keyword>
<protein>
    <recommendedName>
        <fullName evidence="34">Thromboxane-A synthase</fullName>
        <ecNumber evidence="9">1.14.14.1</ecNumber>
        <ecNumber evidence="10">4.2.1.152</ecNumber>
        <ecNumber evidence="33">5.3.99.5</ecNumber>
    </recommendedName>
    <alternativeName>
        <fullName evidence="35">Cytochrome P450 5A1</fullName>
    </alternativeName>
    <alternativeName>
        <fullName evidence="29">Hydroperoxy icosatetraenoate dehydratase</fullName>
    </alternativeName>
</protein>
<dbReference type="Pfam" id="PF00067">
    <property type="entry name" value="p450"/>
    <property type="match status" value="1"/>
</dbReference>
<evidence type="ECO:0000256" key="15">
    <source>
        <dbReference type="ARBA" id="ARBA00022692"/>
    </source>
</evidence>
<dbReference type="GO" id="GO:0005789">
    <property type="term" value="C:endoplasmic reticulum membrane"/>
    <property type="evidence" value="ECO:0007669"/>
    <property type="project" value="UniProtKB-SubCell"/>
</dbReference>
<evidence type="ECO:0000256" key="19">
    <source>
        <dbReference type="ARBA" id="ARBA00022848"/>
    </source>
</evidence>
<evidence type="ECO:0000256" key="35">
    <source>
        <dbReference type="ARBA" id="ARBA00042726"/>
    </source>
</evidence>
<feature type="transmembrane region" description="Helical" evidence="40">
    <location>
        <begin position="20"/>
        <end position="39"/>
    </location>
</feature>
<keyword evidence="24" id="KW-0443">Lipid metabolism</keyword>
<dbReference type="GO" id="GO:0106256">
    <property type="term" value="F:hydroperoxy icosatetraenoate dehydratase activity"/>
    <property type="evidence" value="ECO:0007669"/>
    <property type="project" value="UniProtKB-EC"/>
</dbReference>
<dbReference type="GO" id="GO:0005506">
    <property type="term" value="F:iron ion binding"/>
    <property type="evidence" value="ECO:0007669"/>
    <property type="project" value="InterPro"/>
</dbReference>
<comment type="function">
    <text evidence="37">Catalyzes the conversion of prostaglandin H2 (PGH2) to thromboxane A2 (TXA2), a potent inducer of blood vessel constriction and platelet aggregation. Also cleaves PGH2 to 12-hydroxy-heptadecatrienoicacid (12-HHT) and malondialdehyde, which is known to act as a mediator of DNA damage. 12-HHT and malondialdehyde are formed stoichiometrically in the same amounts as TXA2. Additionally, displays dehydratase activity, toward (15S)-hydroperoxy-(5Z,8Z,11Z,13E)-eicosatetraenoate (15(S)-HPETE) producing 15-KETE and 15-HETE.</text>
</comment>
<dbReference type="GO" id="GO:0004796">
    <property type="term" value="F:thromboxane-A synthase activity"/>
    <property type="evidence" value="ECO:0007669"/>
    <property type="project" value="UniProtKB-EC"/>
</dbReference>
<evidence type="ECO:0000256" key="30">
    <source>
        <dbReference type="ARBA" id="ARBA00036380"/>
    </source>
</evidence>
<reference evidence="41" key="1">
    <citation type="submission" date="2022-02" db="EMBL/GenBank/DDBJ databases">
        <title>Atlantic sturgeon de novo genome assembly.</title>
        <authorList>
            <person name="Stock M."/>
            <person name="Klopp C."/>
            <person name="Guiguen Y."/>
            <person name="Cabau C."/>
            <person name="Parinello H."/>
            <person name="Santidrian Yebra-Pimentel E."/>
            <person name="Kuhl H."/>
            <person name="Dirks R.P."/>
            <person name="Guessner J."/>
            <person name="Wuertz S."/>
            <person name="Du K."/>
            <person name="Schartl M."/>
        </authorList>
    </citation>
    <scope>NUCLEOTIDE SEQUENCE</scope>
    <source>
        <strain evidence="41">STURGEONOMICS-FGT-2020</strain>
        <tissue evidence="41">Whole blood</tissue>
    </source>
</reference>
<keyword evidence="19" id="KW-0492">Microsome</keyword>
<evidence type="ECO:0000256" key="17">
    <source>
        <dbReference type="ARBA" id="ARBA00022824"/>
    </source>
</evidence>
<comment type="similarity">
    <text evidence="7 39">Belongs to the cytochrome P450 family.</text>
</comment>
<evidence type="ECO:0000256" key="32">
    <source>
        <dbReference type="ARBA" id="ARBA00036475"/>
    </source>
</evidence>
<comment type="cofactor">
    <cofactor evidence="3 38">
        <name>heme</name>
        <dbReference type="ChEBI" id="CHEBI:30413"/>
    </cofactor>
</comment>
<dbReference type="EMBL" id="JAGXEW010000010">
    <property type="protein sequence ID" value="KAK1166824.1"/>
    <property type="molecule type" value="Genomic_DNA"/>
</dbReference>
<evidence type="ECO:0000256" key="18">
    <source>
        <dbReference type="ARBA" id="ARBA00022832"/>
    </source>
</evidence>
<keyword evidence="25 40" id="KW-0472">Membrane</keyword>
<evidence type="ECO:0000256" key="11">
    <source>
        <dbReference type="ARBA" id="ARBA00022501"/>
    </source>
</evidence>
<dbReference type="SUPFAM" id="SSF48264">
    <property type="entry name" value="Cytochrome P450"/>
    <property type="match status" value="1"/>
</dbReference>
<dbReference type="PRINTS" id="PR00463">
    <property type="entry name" value="EP450I"/>
</dbReference>
<comment type="catalytic activity">
    <reaction evidence="36">
        <text>an organic molecule + reduced [NADPH--hemoprotein reductase] + O2 = an alcohol + oxidized [NADPH--hemoprotein reductase] + H2O + H(+)</text>
        <dbReference type="Rhea" id="RHEA:17149"/>
        <dbReference type="Rhea" id="RHEA-COMP:11964"/>
        <dbReference type="Rhea" id="RHEA-COMP:11965"/>
        <dbReference type="ChEBI" id="CHEBI:15377"/>
        <dbReference type="ChEBI" id="CHEBI:15378"/>
        <dbReference type="ChEBI" id="CHEBI:15379"/>
        <dbReference type="ChEBI" id="CHEBI:30879"/>
        <dbReference type="ChEBI" id="CHEBI:57618"/>
        <dbReference type="ChEBI" id="CHEBI:58210"/>
        <dbReference type="ChEBI" id="CHEBI:142491"/>
        <dbReference type="EC" id="1.14.14.1"/>
    </reaction>
</comment>
<evidence type="ECO:0000256" key="13">
    <source>
        <dbReference type="ARBA" id="ARBA00022585"/>
    </source>
</evidence>
<evidence type="ECO:0000256" key="16">
    <source>
        <dbReference type="ARBA" id="ARBA00022723"/>
    </source>
</evidence>
<keyword evidence="15 40" id="KW-0812">Transmembrane</keyword>
<dbReference type="InterPro" id="IPR002401">
    <property type="entry name" value="Cyt_P450_E_grp-I"/>
</dbReference>
<evidence type="ECO:0000256" key="21">
    <source>
        <dbReference type="ARBA" id="ARBA00023002"/>
    </source>
</evidence>
<keyword evidence="14 38" id="KW-0349">Heme</keyword>
<dbReference type="InterPro" id="IPR017972">
    <property type="entry name" value="Cyt_P450_CS"/>
</dbReference>
<evidence type="ECO:0000256" key="3">
    <source>
        <dbReference type="ARBA" id="ARBA00001971"/>
    </source>
</evidence>
<evidence type="ECO:0000256" key="26">
    <source>
        <dbReference type="ARBA" id="ARBA00023160"/>
    </source>
</evidence>
<evidence type="ECO:0000256" key="27">
    <source>
        <dbReference type="ARBA" id="ARBA00023235"/>
    </source>
</evidence>
<dbReference type="FunFam" id="1.10.630.10:FF:000003">
    <property type="entry name" value="cytochrome P450 3A12-like isoform X2"/>
    <property type="match status" value="1"/>
</dbReference>
<feature type="binding site" description="axial binding residue" evidence="38">
    <location>
        <position position="478"/>
    </location>
    <ligand>
        <name>heme</name>
        <dbReference type="ChEBI" id="CHEBI:30413"/>
    </ligand>
    <ligandPart>
        <name>Fe</name>
        <dbReference type="ChEBI" id="CHEBI:18248"/>
    </ligandPart>
</feature>
<dbReference type="PRINTS" id="PR00385">
    <property type="entry name" value="P450"/>
</dbReference>
<comment type="catalytic activity">
    <reaction evidence="30">
        <text>(15S)-hydroperoxy-(5Z,8Z,11Z,13E)-eicosatetraenoate + AH2 = (15S)-hydroxy-(5Z,8Z,11Z,13E)-eicosatetraenoate + A + H2O</text>
        <dbReference type="Rhea" id="RHEA:48856"/>
        <dbReference type="ChEBI" id="CHEBI:13193"/>
        <dbReference type="ChEBI" id="CHEBI:15377"/>
        <dbReference type="ChEBI" id="CHEBI:17499"/>
        <dbReference type="ChEBI" id="CHEBI:57409"/>
        <dbReference type="ChEBI" id="CHEBI:57446"/>
    </reaction>
    <physiologicalReaction direction="left-to-right" evidence="30">
        <dbReference type="Rhea" id="RHEA:48857"/>
    </physiologicalReaction>
</comment>
<dbReference type="InterPro" id="IPR050705">
    <property type="entry name" value="Cytochrome_P450_3A"/>
</dbReference>
<keyword evidence="18" id="KW-0276">Fatty acid metabolism</keyword>
<proteinExistence type="inferred from homology"/>
<evidence type="ECO:0000256" key="7">
    <source>
        <dbReference type="ARBA" id="ARBA00010617"/>
    </source>
</evidence>
<evidence type="ECO:0000256" key="40">
    <source>
        <dbReference type="SAM" id="Phobius"/>
    </source>
</evidence>
<accession>A0AAD8DDM8</accession>
<evidence type="ECO:0000256" key="8">
    <source>
        <dbReference type="ARBA" id="ARBA00011245"/>
    </source>
</evidence>
<keyword evidence="20 40" id="KW-1133">Transmembrane helix</keyword>
<keyword evidence="16 38" id="KW-0479">Metal-binding</keyword>
<sequence length="536" mass="61587">MEALTDFLKLFPLQASNGTAISIALFMVFTALLYWYSVFPYSQLERAGIRHPKPSPFFGNMFLFRKGFWDGHKELINKYGRVCGYYLGRRPVILVAEPDMIKQILVKDFSNFTNRMHLRLSTKPISESVLLLRDERWKHVRSILTPTFSAAKMKEMAPLINTAADTLVENLEVYADSGQSFDIHQCLGCFTMDVIASVAFGTQVDSQKNPENPFVKHAKIFFSFTLFRPLLLVFIVFPFLIDPLVRIVPNKRRDQLNNFFIGFIKNMIKQREEQPPNEFHRDFLQLMLDVRSTNEYVGVENFDVVNHADEGGSSNATPKKTQKRMLTEDEIMGQAFIFLLAGYETTSSTLAFAAYLLAIHQDCQEKLQREVDEFYARHDAPDYNNVQELQYLDMVISETLRMYPPGFRFARDVAKDWNVNGHFIPAGATIEIPAGYIHYDPEYWPEPEKFIPERFTTEAKSQRHPFTYLPFGAGPRSCIAMRLALLEAKIAMIRAVQKFTFQTCPETKIPLELKSNTTLGPKNGIIIKIAQRTQLS</sequence>
<evidence type="ECO:0000256" key="9">
    <source>
        <dbReference type="ARBA" id="ARBA00012109"/>
    </source>
</evidence>
<evidence type="ECO:0000256" key="1">
    <source>
        <dbReference type="ARBA" id="ARBA00001143"/>
    </source>
</evidence>
<comment type="subcellular location">
    <subcellularLocation>
        <location evidence="6">Endoplasmic reticulum membrane</location>
        <topology evidence="6">Multi-pass membrane protein</topology>
    </subcellularLocation>
    <subcellularLocation>
        <location evidence="5">Endoplasmic reticulum membrane</location>
        <topology evidence="5">Peripheral membrane protein</topology>
    </subcellularLocation>
    <subcellularLocation>
        <location evidence="4">Microsome membrane</location>
        <topology evidence="4">Peripheral membrane protein</topology>
    </subcellularLocation>
</comment>
<organism evidence="41 42">
    <name type="scientific">Acipenser oxyrinchus oxyrinchus</name>
    <dbReference type="NCBI Taxonomy" id="40147"/>
    <lineage>
        <taxon>Eukaryota</taxon>
        <taxon>Metazoa</taxon>
        <taxon>Chordata</taxon>
        <taxon>Craniata</taxon>
        <taxon>Vertebrata</taxon>
        <taxon>Euteleostomi</taxon>
        <taxon>Actinopterygii</taxon>
        <taxon>Chondrostei</taxon>
        <taxon>Acipenseriformes</taxon>
        <taxon>Acipenseridae</taxon>
        <taxon>Acipenser</taxon>
    </lineage>
</organism>
<evidence type="ECO:0000256" key="2">
    <source>
        <dbReference type="ARBA" id="ARBA00001719"/>
    </source>
</evidence>
<evidence type="ECO:0000256" key="20">
    <source>
        <dbReference type="ARBA" id="ARBA00022989"/>
    </source>
</evidence>
<comment type="catalytic activity">
    <reaction evidence="2">
        <text>a hydroperoxyeicosatetraenoate = an oxoeicosatetraenoate + H2O</text>
        <dbReference type="Rhea" id="RHEA:55556"/>
        <dbReference type="ChEBI" id="CHEBI:15377"/>
        <dbReference type="ChEBI" id="CHEBI:59720"/>
        <dbReference type="ChEBI" id="CHEBI:131859"/>
        <dbReference type="EC" id="4.2.1.152"/>
    </reaction>
    <physiologicalReaction direction="left-to-right" evidence="2">
        <dbReference type="Rhea" id="RHEA:55557"/>
    </physiologicalReaction>
</comment>
<dbReference type="EC" id="4.2.1.152" evidence="10"/>
<dbReference type="GO" id="GO:0008395">
    <property type="term" value="F:steroid hydroxylase activity"/>
    <property type="evidence" value="ECO:0007669"/>
    <property type="project" value="TreeGrafter"/>
</dbReference>
<dbReference type="EC" id="1.14.14.1" evidence="9"/>
<evidence type="ECO:0000256" key="22">
    <source>
        <dbReference type="ARBA" id="ARBA00023004"/>
    </source>
</evidence>
<gene>
    <name evidence="41" type="primary">TBXAS1</name>
    <name evidence="41" type="ORF">AOXY_G11440</name>
</gene>
<keyword evidence="11" id="KW-0644">Prostaglandin metabolism</keyword>
<keyword evidence="22 38" id="KW-0408">Iron</keyword>
<dbReference type="InterPro" id="IPR001128">
    <property type="entry name" value="Cyt_P450"/>
</dbReference>
<evidence type="ECO:0000256" key="6">
    <source>
        <dbReference type="ARBA" id="ARBA00004477"/>
    </source>
</evidence>
<evidence type="ECO:0000256" key="5">
    <source>
        <dbReference type="ARBA" id="ARBA00004406"/>
    </source>
</evidence>
<dbReference type="AlphaFoldDB" id="A0AAD8DDM8"/>
<evidence type="ECO:0000256" key="36">
    <source>
        <dbReference type="ARBA" id="ARBA00047827"/>
    </source>
</evidence>
<evidence type="ECO:0000256" key="24">
    <source>
        <dbReference type="ARBA" id="ARBA00023098"/>
    </source>
</evidence>
<evidence type="ECO:0000256" key="25">
    <source>
        <dbReference type="ARBA" id="ARBA00023136"/>
    </source>
</evidence>
<dbReference type="EC" id="5.3.99.5" evidence="33"/>
<name>A0AAD8DDM8_ACIOX</name>
<evidence type="ECO:0000256" key="10">
    <source>
        <dbReference type="ARBA" id="ARBA00013084"/>
    </source>
</evidence>
<evidence type="ECO:0000256" key="39">
    <source>
        <dbReference type="RuleBase" id="RU000461"/>
    </source>
</evidence>
<dbReference type="GO" id="GO:0020037">
    <property type="term" value="F:heme binding"/>
    <property type="evidence" value="ECO:0007669"/>
    <property type="project" value="InterPro"/>
</dbReference>
<dbReference type="InterPro" id="IPR036396">
    <property type="entry name" value="Cyt_P450_sf"/>
</dbReference>
<evidence type="ECO:0000256" key="23">
    <source>
        <dbReference type="ARBA" id="ARBA00023033"/>
    </source>
</evidence>
<dbReference type="Gene3D" id="1.10.630.10">
    <property type="entry name" value="Cytochrome P450"/>
    <property type="match status" value="1"/>
</dbReference>
<comment type="catalytic activity">
    <reaction evidence="31">
        <text>prostaglandin H2 = (12S)-hydroxy-(5Z,8E,10E)-heptadecatrienoate + malonaldehyde</text>
        <dbReference type="Rhea" id="RHEA:48644"/>
        <dbReference type="ChEBI" id="CHEBI:57405"/>
        <dbReference type="ChEBI" id="CHEBI:90694"/>
        <dbReference type="ChEBI" id="CHEBI:566274"/>
    </reaction>
</comment>
<dbReference type="GO" id="GO:0001516">
    <property type="term" value="P:prostaglandin biosynthetic process"/>
    <property type="evidence" value="ECO:0007669"/>
    <property type="project" value="UniProtKB-KW"/>
</dbReference>
<keyword evidence="17" id="KW-0256">Endoplasmic reticulum</keyword>
<evidence type="ECO:0000313" key="41">
    <source>
        <dbReference type="EMBL" id="KAK1166824.1"/>
    </source>
</evidence>
<dbReference type="PANTHER" id="PTHR24302">
    <property type="entry name" value="CYTOCHROME P450 FAMILY 3"/>
    <property type="match status" value="1"/>
</dbReference>
<evidence type="ECO:0000256" key="28">
    <source>
        <dbReference type="ARBA" id="ARBA00023239"/>
    </source>
</evidence>
<evidence type="ECO:0000256" key="38">
    <source>
        <dbReference type="PIRSR" id="PIRSR602401-1"/>
    </source>
</evidence>
<evidence type="ECO:0000256" key="37">
    <source>
        <dbReference type="ARBA" id="ARBA00054825"/>
    </source>
</evidence>
<evidence type="ECO:0000256" key="29">
    <source>
        <dbReference type="ARBA" id="ARBA00033404"/>
    </source>
</evidence>
<dbReference type="PROSITE" id="PS00086">
    <property type="entry name" value="CYTOCHROME_P450"/>
    <property type="match status" value="1"/>
</dbReference>
<comment type="catalytic activity">
    <reaction evidence="1">
        <text>(15S)-hydroperoxy-(5Z,8Z,11Z,13E)-eicosatetraenoate = 15-oxo-(5Z,8Z,11Z,13E)-eicosatetraenoate + H2O</text>
        <dbReference type="Rhea" id="RHEA:48636"/>
        <dbReference type="ChEBI" id="CHEBI:15377"/>
        <dbReference type="ChEBI" id="CHEBI:57410"/>
        <dbReference type="ChEBI" id="CHEBI:57446"/>
    </reaction>
    <physiologicalReaction direction="left-to-right" evidence="1">
        <dbReference type="Rhea" id="RHEA:48637"/>
    </physiologicalReaction>
</comment>
<evidence type="ECO:0000256" key="31">
    <source>
        <dbReference type="ARBA" id="ARBA00036424"/>
    </source>
</evidence>
<keyword evidence="28" id="KW-0456">Lyase</keyword>
<keyword evidence="13" id="KW-0643">Prostaglandin biosynthesis</keyword>
<dbReference type="GO" id="GO:0016712">
    <property type="term" value="F:oxidoreductase activity, acting on paired donors, with incorporation or reduction of molecular oxygen, reduced flavin or flavoprotein as one donor, and incorporation of one atom of oxygen"/>
    <property type="evidence" value="ECO:0007669"/>
    <property type="project" value="UniProtKB-EC"/>
</dbReference>
<evidence type="ECO:0000256" key="33">
    <source>
        <dbReference type="ARBA" id="ARBA00038872"/>
    </source>
</evidence>
<evidence type="ECO:0000256" key="12">
    <source>
        <dbReference type="ARBA" id="ARBA00022516"/>
    </source>
</evidence>
<evidence type="ECO:0000256" key="14">
    <source>
        <dbReference type="ARBA" id="ARBA00022617"/>
    </source>
</evidence>
<keyword evidence="12" id="KW-0444">Lipid biosynthesis</keyword>
<evidence type="ECO:0000313" key="42">
    <source>
        <dbReference type="Proteomes" id="UP001230051"/>
    </source>
</evidence>
<keyword evidence="21 39" id="KW-0560">Oxidoreductase</keyword>
<keyword evidence="26" id="KW-0275">Fatty acid biosynthesis</keyword>